<feature type="non-terminal residue" evidence="1">
    <location>
        <position position="1"/>
    </location>
</feature>
<organism evidence="1 2">
    <name type="scientific">Acaulospora colombiana</name>
    <dbReference type="NCBI Taxonomy" id="27376"/>
    <lineage>
        <taxon>Eukaryota</taxon>
        <taxon>Fungi</taxon>
        <taxon>Fungi incertae sedis</taxon>
        <taxon>Mucoromycota</taxon>
        <taxon>Glomeromycotina</taxon>
        <taxon>Glomeromycetes</taxon>
        <taxon>Diversisporales</taxon>
        <taxon>Acaulosporaceae</taxon>
        <taxon>Acaulospora</taxon>
    </lineage>
</organism>
<sequence length="412" mass="46249">CPVHHIGHPVMNVGWHTAVQTPLVTFVPIPEYWQTPTAVNVHKYRRRGDRVSNSLMESELWLTIQIEHEEVLALRACPERCVIIGLAILHSVVFAFGTLVQVRPSCVVSLHRILQPRIRTSEPLARASIDNIASVPVTFFREDSAQELDVLVDAPEKDLLPPLLSSVAFEMEIAESRRTRDAKREQYVLVGGGGKLGEVSKKGEQSEIEGQLILWWRLAESSCLRETTLQVTGKKCTHIAAGRGSVGQVLEMAIVWYTGIREQGIRATIFKKMVEADIFCLLTRTATREGKNGREGSKWQTRVHEQPGHACIYTNNQTAQRRGTWVHGEGWLNAACGCSYLLLLQRVEADEFDHLLVLILLRVDDRNHDDNEQYDDTEDHDECPLIWQKPNISALNGECTISTGIKTAKPSA</sequence>
<name>A0ACA9MMN3_9GLOM</name>
<proteinExistence type="predicted"/>
<gene>
    <name evidence="1" type="ORF">ACOLOM_LOCUS6391</name>
</gene>
<dbReference type="EMBL" id="CAJVPT010013115">
    <property type="protein sequence ID" value="CAG8592973.1"/>
    <property type="molecule type" value="Genomic_DNA"/>
</dbReference>
<accession>A0ACA9MMN3</accession>
<reference evidence="1" key="1">
    <citation type="submission" date="2021-06" db="EMBL/GenBank/DDBJ databases">
        <authorList>
            <person name="Kallberg Y."/>
            <person name="Tangrot J."/>
            <person name="Rosling A."/>
        </authorList>
    </citation>
    <scope>NUCLEOTIDE SEQUENCE</scope>
    <source>
        <strain evidence="1">CL356</strain>
    </source>
</reference>
<dbReference type="Proteomes" id="UP000789525">
    <property type="component" value="Unassembled WGS sequence"/>
</dbReference>
<comment type="caution">
    <text evidence="1">The sequence shown here is derived from an EMBL/GenBank/DDBJ whole genome shotgun (WGS) entry which is preliminary data.</text>
</comment>
<keyword evidence="2" id="KW-1185">Reference proteome</keyword>
<evidence type="ECO:0000313" key="2">
    <source>
        <dbReference type="Proteomes" id="UP000789525"/>
    </source>
</evidence>
<evidence type="ECO:0000313" key="1">
    <source>
        <dbReference type="EMBL" id="CAG8592973.1"/>
    </source>
</evidence>
<protein>
    <submittedName>
        <fullName evidence="1">6167_t:CDS:1</fullName>
    </submittedName>
</protein>